<protein>
    <submittedName>
        <fullName evidence="2">Uncharacterized protein</fullName>
    </submittedName>
</protein>
<organism evidence="2 3">
    <name type="scientific">Asbolus verrucosus</name>
    <name type="common">Desert ironclad beetle</name>
    <dbReference type="NCBI Taxonomy" id="1661398"/>
    <lineage>
        <taxon>Eukaryota</taxon>
        <taxon>Metazoa</taxon>
        <taxon>Ecdysozoa</taxon>
        <taxon>Arthropoda</taxon>
        <taxon>Hexapoda</taxon>
        <taxon>Insecta</taxon>
        <taxon>Pterygota</taxon>
        <taxon>Neoptera</taxon>
        <taxon>Endopterygota</taxon>
        <taxon>Coleoptera</taxon>
        <taxon>Polyphaga</taxon>
        <taxon>Cucujiformia</taxon>
        <taxon>Tenebrionidae</taxon>
        <taxon>Pimeliinae</taxon>
        <taxon>Asbolus</taxon>
    </lineage>
</organism>
<name>A0A482VUN8_ASBVE</name>
<dbReference type="EMBL" id="QDEB01061885">
    <property type="protein sequence ID" value="RZC36446.1"/>
    <property type="molecule type" value="Genomic_DNA"/>
</dbReference>
<dbReference type="Proteomes" id="UP000292052">
    <property type="component" value="Unassembled WGS sequence"/>
</dbReference>
<keyword evidence="3" id="KW-1185">Reference proteome</keyword>
<accession>A0A482VUN8</accession>
<proteinExistence type="predicted"/>
<dbReference type="AlphaFoldDB" id="A0A482VUN8"/>
<feature type="region of interest" description="Disordered" evidence="1">
    <location>
        <begin position="86"/>
        <end position="106"/>
    </location>
</feature>
<sequence>MNSEQNSTVDEPLAEMQAGEELETSKDMEQISKDLEDFFKSQLLELEQEMTEIFYIMRKGHLRKFTDLIENINKHWDKVMKRLKLTESQGDEDGNGGVHSSTDSQD</sequence>
<comment type="caution">
    <text evidence="2">The sequence shown here is derived from an EMBL/GenBank/DDBJ whole genome shotgun (WGS) entry which is preliminary data.</text>
</comment>
<feature type="region of interest" description="Disordered" evidence="1">
    <location>
        <begin position="1"/>
        <end position="28"/>
    </location>
</feature>
<evidence type="ECO:0000313" key="2">
    <source>
        <dbReference type="EMBL" id="RZC36446.1"/>
    </source>
</evidence>
<evidence type="ECO:0000256" key="1">
    <source>
        <dbReference type="SAM" id="MobiDB-lite"/>
    </source>
</evidence>
<reference evidence="2 3" key="1">
    <citation type="submission" date="2017-03" db="EMBL/GenBank/DDBJ databases">
        <title>Genome of the blue death feigning beetle - Asbolus verrucosus.</title>
        <authorList>
            <person name="Rider S.D."/>
        </authorList>
    </citation>
    <scope>NUCLEOTIDE SEQUENCE [LARGE SCALE GENOMIC DNA]</scope>
    <source>
        <strain evidence="2">Butters</strain>
        <tissue evidence="2">Head and leg muscle</tissue>
    </source>
</reference>
<evidence type="ECO:0000313" key="3">
    <source>
        <dbReference type="Proteomes" id="UP000292052"/>
    </source>
</evidence>
<gene>
    <name evidence="2" type="ORF">BDFB_012142</name>
</gene>